<evidence type="ECO:0000256" key="5">
    <source>
        <dbReference type="ARBA" id="ARBA00022853"/>
    </source>
</evidence>
<name>A0A4Y7M439_9CRUS</name>
<accession>A0A4Y7M439</accession>
<evidence type="ECO:0000256" key="4">
    <source>
        <dbReference type="ARBA" id="ARBA00022553"/>
    </source>
</evidence>
<evidence type="ECO:0000256" key="7">
    <source>
        <dbReference type="ARBA" id="ARBA00023125"/>
    </source>
</evidence>
<dbReference type="GO" id="GO:0000403">
    <property type="term" value="F:Y-form DNA binding"/>
    <property type="evidence" value="ECO:0007669"/>
    <property type="project" value="TreeGrafter"/>
</dbReference>
<organism evidence="11">
    <name type="scientific">Daphnia longispina</name>
    <dbReference type="NCBI Taxonomy" id="42846"/>
    <lineage>
        <taxon>Eukaryota</taxon>
        <taxon>Metazoa</taxon>
        <taxon>Ecdysozoa</taxon>
        <taxon>Arthropoda</taxon>
        <taxon>Crustacea</taxon>
        <taxon>Branchiopoda</taxon>
        <taxon>Diplostraca</taxon>
        <taxon>Cladocera</taxon>
        <taxon>Anomopoda</taxon>
        <taxon>Daphniidae</taxon>
        <taxon>Daphnia</taxon>
    </lineage>
</organism>
<dbReference type="AlphaFoldDB" id="A0A4Y7M439"/>
<comment type="subcellular location">
    <subcellularLocation>
        <location evidence="1">Nucleus</location>
    </subcellularLocation>
</comment>
<dbReference type="GO" id="GO:0006357">
    <property type="term" value="P:regulation of transcription by RNA polymerase II"/>
    <property type="evidence" value="ECO:0007669"/>
    <property type="project" value="TreeGrafter"/>
</dbReference>
<evidence type="ECO:0000313" key="11">
    <source>
        <dbReference type="EMBL" id="SVE76308.1"/>
    </source>
</evidence>
<keyword evidence="3" id="KW-0678">Repressor</keyword>
<evidence type="ECO:0000256" key="3">
    <source>
        <dbReference type="ARBA" id="ARBA00022491"/>
    </source>
</evidence>
<reference evidence="11" key="1">
    <citation type="submission" date="2018-08" db="EMBL/GenBank/DDBJ databases">
        <authorList>
            <person name="Cornetti L."/>
        </authorList>
    </citation>
    <scope>NUCLEOTIDE SEQUENCE</scope>
    <source>
        <strain evidence="11">FI-G-95-1_INB4-1</strain>
    </source>
</reference>
<evidence type="ECO:0000256" key="1">
    <source>
        <dbReference type="ARBA" id="ARBA00004123"/>
    </source>
</evidence>
<keyword evidence="8" id="KW-0804">Transcription</keyword>
<protein>
    <recommendedName>
        <fullName evidence="2">Menin</fullName>
    </recommendedName>
</protein>
<evidence type="ECO:0000256" key="6">
    <source>
        <dbReference type="ARBA" id="ARBA00023015"/>
    </source>
</evidence>
<dbReference type="GO" id="GO:0045786">
    <property type="term" value="P:negative regulation of cell cycle"/>
    <property type="evidence" value="ECO:0007669"/>
    <property type="project" value="TreeGrafter"/>
</dbReference>
<feature type="compositionally biased region" description="Basic and acidic residues" evidence="10">
    <location>
        <begin position="624"/>
        <end position="640"/>
    </location>
</feature>
<dbReference type="GO" id="GO:0006325">
    <property type="term" value="P:chromatin organization"/>
    <property type="evidence" value="ECO:0007669"/>
    <property type="project" value="UniProtKB-KW"/>
</dbReference>
<sequence length="650" mass="72380">MGMAPDASLSDDEKKFFPLKTVANVITLFESILKRTTEPDLALLSIIVGCIENTLTCNYQILGGSKSTVLPTAVDETSEKVLTIAPIRREDDFPEIEWSTVEALYIKFRAVIKSSVDLTHYGCPEFATRELIKRVSDVIWNTLTRSYYKDRAHLQSLYSYLTGNKLDCFGVALAVVAGCQVLGYDDVHLALSEDHAWVIFGPEAKETAEVTWHGKGNEDKRGQPVDPGIQARSWLYVSGNPVICSRFTEVASLVSSINPSITATIDSLEVASLQQSLLWVLYDTGHLTRYPMALGNLADLEELNPTPGRCPCGQLFSQAIEVARRCYGNSHVYPYTYQGGYFYRNRMYKEALESWANAADAIRSYNYSREDEEIYKEFLEIANELIPFVMKVEGSGHSARSILKDSECFAHLLRFYDGICQWEEGSCTPVLHIGWAKPLVNTISKFDSQVRRHVVISCSEMTEGEISAMKLPVGKAEFHREDLDANANQVVLPWSLEKEQKEKDERLVDNEVGGKVAEQKARLGSTALAALTDLCGRTVLSPAFFLGSDIKTASDSQAIDTLNFSGTAASIDSPVKMTNKPKLYLRSHKMAGLKDLLLSEKLNTHAISLQLTAQSQVQLGGRKLRGEEAKDAKQEGREVNVSRPKRNRKE</sequence>
<evidence type="ECO:0000256" key="9">
    <source>
        <dbReference type="ARBA" id="ARBA00023242"/>
    </source>
</evidence>
<dbReference type="Pfam" id="PF05053">
    <property type="entry name" value="Menin"/>
    <property type="match status" value="2"/>
</dbReference>
<keyword evidence="9" id="KW-0539">Nucleus</keyword>
<proteinExistence type="evidence at transcript level"/>
<dbReference type="GO" id="GO:0008285">
    <property type="term" value="P:negative regulation of cell population proliferation"/>
    <property type="evidence" value="ECO:0007669"/>
    <property type="project" value="TreeGrafter"/>
</dbReference>
<evidence type="ECO:0000256" key="10">
    <source>
        <dbReference type="SAM" id="MobiDB-lite"/>
    </source>
</evidence>
<dbReference type="GO" id="GO:0035097">
    <property type="term" value="C:histone methyltransferase complex"/>
    <property type="evidence" value="ECO:0007669"/>
    <property type="project" value="TreeGrafter"/>
</dbReference>
<keyword evidence="4" id="KW-0597">Phosphoprotein</keyword>
<evidence type="ECO:0000256" key="2">
    <source>
        <dbReference type="ARBA" id="ARBA00021162"/>
    </source>
</evidence>
<feature type="region of interest" description="Disordered" evidence="10">
    <location>
        <begin position="623"/>
        <end position="650"/>
    </location>
</feature>
<gene>
    <name evidence="11" type="primary">EOG090X0424</name>
</gene>
<keyword evidence="5" id="KW-0156">Chromatin regulator</keyword>
<dbReference type="GO" id="GO:0000976">
    <property type="term" value="F:transcription cis-regulatory region binding"/>
    <property type="evidence" value="ECO:0007669"/>
    <property type="project" value="TreeGrafter"/>
</dbReference>
<dbReference type="PANTHER" id="PTHR12693:SF3">
    <property type="entry name" value="MENIN"/>
    <property type="match status" value="1"/>
</dbReference>
<keyword evidence="7" id="KW-0238">DNA-binding</keyword>
<keyword evidence="6" id="KW-0805">Transcription regulation</keyword>
<dbReference type="EMBL" id="LR006689">
    <property type="protein sequence ID" value="SVE76308.1"/>
    <property type="molecule type" value="mRNA"/>
</dbReference>
<dbReference type="CDD" id="cd14456">
    <property type="entry name" value="Menin"/>
    <property type="match status" value="1"/>
</dbReference>
<dbReference type="InterPro" id="IPR007747">
    <property type="entry name" value="Menin"/>
</dbReference>
<dbReference type="PANTHER" id="PTHR12693">
    <property type="entry name" value="MENIN"/>
    <property type="match status" value="1"/>
</dbReference>
<evidence type="ECO:0000256" key="8">
    <source>
        <dbReference type="ARBA" id="ARBA00023163"/>
    </source>
</evidence>
<dbReference type="GO" id="GO:0003682">
    <property type="term" value="F:chromatin binding"/>
    <property type="evidence" value="ECO:0007669"/>
    <property type="project" value="TreeGrafter"/>
</dbReference>
<dbReference type="GO" id="GO:0000785">
    <property type="term" value="C:chromatin"/>
    <property type="evidence" value="ECO:0007669"/>
    <property type="project" value="TreeGrafter"/>
</dbReference>